<evidence type="ECO:0008006" key="4">
    <source>
        <dbReference type="Google" id="ProtNLM"/>
    </source>
</evidence>
<dbReference type="RefSeq" id="WP_277859075.1">
    <property type="nucleotide sequence ID" value="NZ_JARRAG010000001.1"/>
</dbReference>
<gene>
    <name evidence="2" type="ORF">PZE19_02830</name>
</gene>
<proteinExistence type="predicted"/>
<accession>A0ABT6F5E2</accession>
<reference evidence="2 3" key="1">
    <citation type="submission" date="2023-03" db="EMBL/GenBank/DDBJ databases">
        <title>Paludisphaera mucosa sp. nov. a novel planctomycete from northern fen.</title>
        <authorList>
            <person name="Ivanova A."/>
        </authorList>
    </citation>
    <scope>NUCLEOTIDE SEQUENCE [LARGE SCALE GENOMIC DNA]</scope>
    <source>
        <strain evidence="2 3">Pla2</strain>
    </source>
</reference>
<keyword evidence="3" id="KW-1185">Reference proteome</keyword>
<evidence type="ECO:0000256" key="1">
    <source>
        <dbReference type="SAM" id="SignalP"/>
    </source>
</evidence>
<dbReference type="EMBL" id="JARRAG010000001">
    <property type="protein sequence ID" value="MDG3002711.1"/>
    <property type="molecule type" value="Genomic_DNA"/>
</dbReference>
<comment type="caution">
    <text evidence="2">The sequence shown here is derived from an EMBL/GenBank/DDBJ whole genome shotgun (WGS) entry which is preliminary data.</text>
</comment>
<feature type="chain" id="PRO_5045683010" description="PsbP C-terminal domain-containing protein" evidence="1">
    <location>
        <begin position="29"/>
        <end position="192"/>
    </location>
</feature>
<keyword evidence="1" id="KW-0732">Signal</keyword>
<evidence type="ECO:0000313" key="3">
    <source>
        <dbReference type="Proteomes" id="UP001216907"/>
    </source>
</evidence>
<name>A0ABT6F5E2_9BACT</name>
<protein>
    <recommendedName>
        <fullName evidence="4">PsbP C-terminal domain-containing protein</fullName>
    </recommendedName>
</protein>
<sequence>MNSLRSETARRWSILAAGLAAVAALAAADDPKTQTIEARGLTFQAPAGWKKIATTSQMRAAQLRVDPIKGDDFPADLVVYVFPGGAGSVDANVERWKKQFKGADGKEPEVETKKVEAKGVEASRVEISGLYHPTAFPGMPVEPDRPNARLLGAIVVTDKFGYFLKMVGPDKTMKEISPQFDELIKTLDAGGK</sequence>
<dbReference type="Proteomes" id="UP001216907">
    <property type="component" value="Unassembled WGS sequence"/>
</dbReference>
<feature type="signal peptide" evidence="1">
    <location>
        <begin position="1"/>
        <end position="28"/>
    </location>
</feature>
<evidence type="ECO:0000313" key="2">
    <source>
        <dbReference type="EMBL" id="MDG3002711.1"/>
    </source>
</evidence>
<organism evidence="2 3">
    <name type="scientific">Paludisphaera mucosa</name>
    <dbReference type="NCBI Taxonomy" id="3030827"/>
    <lineage>
        <taxon>Bacteria</taxon>
        <taxon>Pseudomonadati</taxon>
        <taxon>Planctomycetota</taxon>
        <taxon>Planctomycetia</taxon>
        <taxon>Isosphaerales</taxon>
        <taxon>Isosphaeraceae</taxon>
        <taxon>Paludisphaera</taxon>
    </lineage>
</organism>